<evidence type="ECO:0000313" key="1">
    <source>
        <dbReference type="EMBL" id="QHT92113.1"/>
    </source>
</evidence>
<dbReference type="PANTHER" id="PTHR37490">
    <property type="entry name" value="EXPRESSED PROTEIN"/>
    <property type="match status" value="1"/>
</dbReference>
<sequence length="206" mass="24711">MSYKIVVARYNENIDWLNDETDNCIIYNKGDKLGLDNEILLDNLGRESETYLNYIIQNYNSLPDVVVFTQARINDHRACGDDVQFLIDLKNTALINDKSEPSLIHYETYTYNCWDYNWNSINGWYYLSDNYKNNEPITFIDWFEQYIHIKYPNPIKIYTNGIFAVSKKLILKNSLEYYKQLILQVNHHINSTEGHFFERSWYYIFN</sequence>
<dbReference type="Pfam" id="PF11913">
    <property type="entry name" value="DUF3431"/>
    <property type="match status" value="1"/>
</dbReference>
<name>A0A6C0IKS1_9ZZZZ</name>
<organism evidence="1">
    <name type="scientific">viral metagenome</name>
    <dbReference type="NCBI Taxonomy" id="1070528"/>
    <lineage>
        <taxon>unclassified sequences</taxon>
        <taxon>metagenomes</taxon>
        <taxon>organismal metagenomes</taxon>
    </lineage>
</organism>
<protein>
    <submittedName>
        <fullName evidence="1">Uncharacterized protein</fullName>
    </submittedName>
</protein>
<dbReference type="AlphaFoldDB" id="A0A6C0IKS1"/>
<dbReference type="EMBL" id="MN740177">
    <property type="protein sequence ID" value="QHT92113.1"/>
    <property type="molecule type" value="Genomic_DNA"/>
</dbReference>
<reference evidence="1" key="1">
    <citation type="journal article" date="2020" name="Nature">
        <title>Giant virus diversity and host interactions through global metagenomics.</title>
        <authorList>
            <person name="Schulz F."/>
            <person name="Roux S."/>
            <person name="Paez-Espino D."/>
            <person name="Jungbluth S."/>
            <person name="Walsh D.A."/>
            <person name="Denef V.J."/>
            <person name="McMahon K.D."/>
            <person name="Konstantinidis K.T."/>
            <person name="Eloe-Fadrosh E.A."/>
            <person name="Kyrpides N.C."/>
            <person name="Woyke T."/>
        </authorList>
    </citation>
    <scope>NUCLEOTIDE SEQUENCE</scope>
    <source>
        <strain evidence="1">GVMAG-M-3300023184-86</strain>
    </source>
</reference>
<dbReference type="PANTHER" id="PTHR37490:SF1">
    <property type="entry name" value="GLYCOSYLTRANSFERASE 2-LIKE DOMAIN-CONTAINING PROTEIN"/>
    <property type="match status" value="1"/>
</dbReference>
<proteinExistence type="predicted"/>
<dbReference type="InterPro" id="IPR021838">
    <property type="entry name" value="DUF3431"/>
</dbReference>
<accession>A0A6C0IKS1</accession>